<keyword evidence="7" id="KW-0560">Oxidoreductase</keyword>
<dbReference type="GO" id="GO:0005524">
    <property type="term" value="F:ATP binding"/>
    <property type="evidence" value="ECO:0007669"/>
    <property type="project" value="UniProtKB-KW"/>
</dbReference>
<dbReference type="Gene3D" id="3.30.300.30">
    <property type="match status" value="1"/>
</dbReference>
<evidence type="ECO:0000256" key="3">
    <source>
        <dbReference type="ARBA" id="ARBA00012532"/>
    </source>
</evidence>
<dbReference type="SUPFAM" id="SSF56801">
    <property type="entry name" value="Acetyl-CoA synthetase-like"/>
    <property type="match status" value="1"/>
</dbReference>
<comment type="catalytic activity">
    <reaction evidence="12">
        <text>firefly D-luciferin + ATP + O2 = firefly oxyluciferin + hnu + AMP + CO2 + diphosphate</text>
        <dbReference type="Rhea" id="RHEA:10732"/>
        <dbReference type="ChEBI" id="CHEBI:15379"/>
        <dbReference type="ChEBI" id="CHEBI:16526"/>
        <dbReference type="ChEBI" id="CHEBI:16792"/>
        <dbReference type="ChEBI" id="CHEBI:30212"/>
        <dbReference type="ChEBI" id="CHEBI:30616"/>
        <dbReference type="ChEBI" id="CHEBI:33019"/>
        <dbReference type="ChEBI" id="CHEBI:58038"/>
        <dbReference type="ChEBI" id="CHEBI:456215"/>
        <dbReference type="EC" id="1.13.12.7"/>
    </reaction>
</comment>
<evidence type="ECO:0000256" key="10">
    <source>
        <dbReference type="ARBA" id="ARBA00023223"/>
    </source>
</evidence>
<dbReference type="AlphaFoldDB" id="A0A1B6GPH8"/>
<keyword evidence="5" id="KW-0547">Nucleotide-binding</keyword>
<evidence type="ECO:0000256" key="11">
    <source>
        <dbReference type="ARBA" id="ARBA00023262"/>
    </source>
</evidence>
<dbReference type="Gene3D" id="3.40.50.12780">
    <property type="entry name" value="N-terminal domain of ligase-like"/>
    <property type="match status" value="1"/>
</dbReference>
<dbReference type="InterPro" id="IPR020845">
    <property type="entry name" value="AMP-binding_CS"/>
</dbReference>
<evidence type="ECO:0000256" key="6">
    <source>
        <dbReference type="ARBA" id="ARBA00022840"/>
    </source>
</evidence>
<dbReference type="CDD" id="cd05911">
    <property type="entry name" value="Firefly_Luc_like"/>
    <property type="match status" value="1"/>
</dbReference>
<dbReference type="Pfam" id="PF00501">
    <property type="entry name" value="AMP-binding"/>
    <property type="match status" value="1"/>
</dbReference>
<dbReference type="PANTHER" id="PTHR24096:SF394">
    <property type="entry name" value="LUCIFERIN 4-MONOOXYGENASE"/>
    <property type="match status" value="1"/>
</dbReference>
<evidence type="ECO:0000256" key="2">
    <source>
        <dbReference type="ARBA" id="ARBA00006432"/>
    </source>
</evidence>
<dbReference type="InterPro" id="IPR042099">
    <property type="entry name" value="ANL_N_sf"/>
</dbReference>
<protein>
    <recommendedName>
        <fullName evidence="4">Luciferin 4-monooxygenase</fullName>
        <ecNumber evidence="3">1.13.12.7</ecNumber>
    </recommendedName>
</protein>
<dbReference type="PANTHER" id="PTHR24096">
    <property type="entry name" value="LONG-CHAIN-FATTY-ACID--COA LIGASE"/>
    <property type="match status" value="1"/>
</dbReference>
<dbReference type="EMBL" id="GECZ01005435">
    <property type="protein sequence ID" value="JAS64334.1"/>
    <property type="molecule type" value="Transcribed_RNA"/>
</dbReference>
<name>A0A1B6GPH8_9HEMI</name>
<dbReference type="FunFam" id="3.30.300.30:FF:000007">
    <property type="entry name" value="4-coumarate--CoA ligase 2"/>
    <property type="match status" value="1"/>
</dbReference>
<dbReference type="EC" id="1.13.12.7" evidence="3"/>
<keyword evidence="9" id="KW-0576">Peroxisome</keyword>
<evidence type="ECO:0000259" key="13">
    <source>
        <dbReference type="Pfam" id="PF00501"/>
    </source>
</evidence>
<evidence type="ECO:0000259" key="14">
    <source>
        <dbReference type="Pfam" id="PF13193"/>
    </source>
</evidence>
<organism evidence="15">
    <name type="scientific">Cuerna arida</name>
    <dbReference type="NCBI Taxonomy" id="1464854"/>
    <lineage>
        <taxon>Eukaryota</taxon>
        <taxon>Metazoa</taxon>
        <taxon>Ecdysozoa</taxon>
        <taxon>Arthropoda</taxon>
        <taxon>Hexapoda</taxon>
        <taxon>Insecta</taxon>
        <taxon>Pterygota</taxon>
        <taxon>Neoptera</taxon>
        <taxon>Paraneoptera</taxon>
        <taxon>Hemiptera</taxon>
        <taxon>Auchenorrhyncha</taxon>
        <taxon>Membracoidea</taxon>
        <taxon>Cicadellidae</taxon>
        <taxon>Cicadellinae</taxon>
        <taxon>Proconiini</taxon>
        <taxon>Cuerna</taxon>
    </lineage>
</organism>
<reference evidence="15" key="1">
    <citation type="submission" date="2015-11" db="EMBL/GenBank/DDBJ databases">
        <title>De novo transcriptome assembly of four potential Pierce s Disease insect vectors from Arizona vineyards.</title>
        <authorList>
            <person name="Tassone E.E."/>
        </authorList>
    </citation>
    <scope>NUCLEOTIDE SEQUENCE</scope>
</reference>
<comment type="subcellular location">
    <subcellularLocation>
        <location evidence="1">Peroxisome</location>
    </subcellularLocation>
</comment>
<keyword evidence="11" id="KW-0599">Photoprotein</keyword>
<comment type="similarity">
    <text evidence="2">Belongs to the ATP-dependent AMP-binding enzyme family.</text>
</comment>
<evidence type="ECO:0000256" key="7">
    <source>
        <dbReference type="ARBA" id="ARBA00023002"/>
    </source>
</evidence>
<dbReference type="GO" id="GO:0004467">
    <property type="term" value="F:long-chain fatty acid-CoA ligase activity"/>
    <property type="evidence" value="ECO:0007669"/>
    <property type="project" value="TreeGrafter"/>
</dbReference>
<keyword evidence="6" id="KW-0067">ATP-binding</keyword>
<keyword evidence="8" id="KW-0503">Monooxygenase</keyword>
<dbReference type="GO" id="GO:0005777">
    <property type="term" value="C:peroxisome"/>
    <property type="evidence" value="ECO:0007669"/>
    <property type="project" value="UniProtKB-SubCell"/>
</dbReference>
<accession>A0A1B6GPH8</accession>
<evidence type="ECO:0000313" key="15">
    <source>
        <dbReference type="EMBL" id="JAS64334.1"/>
    </source>
</evidence>
<dbReference type="GO" id="GO:0004497">
    <property type="term" value="F:monooxygenase activity"/>
    <property type="evidence" value="ECO:0007669"/>
    <property type="project" value="UniProtKB-KW"/>
</dbReference>
<dbReference type="GO" id="GO:0008218">
    <property type="term" value="P:bioluminescence"/>
    <property type="evidence" value="ECO:0007669"/>
    <property type="project" value="UniProtKB-KW"/>
</dbReference>
<dbReference type="FunFam" id="3.40.50.12780:FF:000003">
    <property type="entry name" value="Long-chain-fatty-acid--CoA ligase FadD"/>
    <property type="match status" value="1"/>
</dbReference>
<proteinExistence type="inferred from homology"/>
<sequence>MAKCITSVWAVVFSGKQSFLTKGICARKCSSGVSVKTVLDSTRLLCGAKYRSSVSTFRYESSGATEHIVESPLGPVNVPDMSLPAYIWKDFEEWSDKPAVTCGSSGRSYTFGEARFISHAFAIALLQRLQLKKGDVVGVLMPNIPEYVFAIYGAMEAGLVVTFVNPLYTTGEILRQFENAGVKCCITIPQLFPVSEAIGPKLRNYKGTIVVGGETDQRNRVFGFKDIVTSAKPNVLLPEIDPNEVALLPYSSGTTGMPKGVMLSHRNCVANLCQCNHPAVVNHVPTSDSYQERILSVLPFFHIYGFNGILNTSLSYGMHMISIPKFTPESYIECVLKYKPTVLFVVPSLLMFLASHPAVKSEHLASIKEVTCGAAPATKSLMDKFLEKVARTDINIRQGYGMTETSPVTLFTPNYMPESKSGSTGQLVMGTRAKVVSLKTGESLPPHASGELCVQGPQVMIGYLNNEQATKETIDEERWLHTGDVAYYDEDGYFYIVDRTKELIKVKGNQVSPTELESIIMQMPGVADCAVVGIPDILSGEIPRAFVVLRPGYHLTEPEVCSFLEPKVAPYKKLAGGVRFLDVIPRNPAGKVLREELKVFGTNLEEVASS</sequence>
<evidence type="ECO:0000256" key="8">
    <source>
        <dbReference type="ARBA" id="ARBA00023033"/>
    </source>
</evidence>
<evidence type="ECO:0000256" key="4">
    <source>
        <dbReference type="ARBA" id="ARBA00019043"/>
    </source>
</evidence>
<dbReference type="Pfam" id="PF13193">
    <property type="entry name" value="AMP-binding_C"/>
    <property type="match status" value="1"/>
</dbReference>
<feature type="domain" description="AMP-dependent synthetase/ligase" evidence="13">
    <location>
        <begin position="91"/>
        <end position="464"/>
    </location>
</feature>
<dbReference type="InterPro" id="IPR000873">
    <property type="entry name" value="AMP-dep_synth/lig_dom"/>
</dbReference>
<dbReference type="InterPro" id="IPR025110">
    <property type="entry name" value="AMP-bd_C"/>
</dbReference>
<evidence type="ECO:0000256" key="12">
    <source>
        <dbReference type="ARBA" id="ARBA00048497"/>
    </source>
</evidence>
<evidence type="ECO:0000256" key="9">
    <source>
        <dbReference type="ARBA" id="ARBA00023140"/>
    </source>
</evidence>
<dbReference type="PROSITE" id="PS00455">
    <property type="entry name" value="AMP_BINDING"/>
    <property type="match status" value="1"/>
</dbReference>
<feature type="domain" description="AMP-binding enzyme C-terminal" evidence="14">
    <location>
        <begin position="515"/>
        <end position="591"/>
    </location>
</feature>
<evidence type="ECO:0000256" key="1">
    <source>
        <dbReference type="ARBA" id="ARBA00004275"/>
    </source>
</evidence>
<dbReference type="GO" id="GO:0046949">
    <property type="term" value="P:fatty-acyl-CoA biosynthetic process"/>
    <property type="evidence" value="ECO:0007669"/>
    <property type="project" value="TreeGrafter"/>
</dbReference>
<dbReference type="InterPro" id="IPR045851">
    <property type="entry name" value="AMP-bd_C_sf"/>
</dbReference>
<evidence type="ECO:0000256" key="5">
    <source>
        <dbReference type="ARBA" id="ARBA00022741"/>
    </source>
</evidence>
<keyword evidence="10" id="KW-0455">Luminescence</keyword>
<gene>
    <name evidence="15" type="ORF">g.30688</name>
</gene>